<accession>A0ACB6SGF5</accession>
<evidence type="ECO:0000313" key="1">
    <source>
        <dbReference type="EMBL" id="KAF2633058.1"/>
    </source>
</evidence>
<gene>
    <name evidence="1" type="ORF">BU25DRAFT_88081</name>
</gene>
<dbReference type="Proteomes" id="UP000799754">
    <property type="component" value="Unassembled WGS sequence"/>
</dbReference>
<organism evidence="1 2">
    <name type="scientific">Macroventuria anomochaeta</name>
    <dbReference type="NCBI Taxonomy" id="301207"/>
    <lineage>
        <taxon>Eukaryota</taxon>
        <taxon>Fungi</taxon>
        <taxon>Dikarya</taxon>
        <taxon>Ascomycota</taxon>
        <taxon>Pezizomycotina</taxon>
        <taxon>Dothideomycetes</taxon>
        <taxon>Pleosporomycetidae</taxon>
        <taxon>Pleosporales</taxon>
        <taxon>Pleosporineae</taxon>
        <taxon>Didymellaceae</taxon>
        <taxon>Macroventuria</taxon>
    </lineage>
</organism>
<keyword evidence="2" id="KW-1185">Reference proteome</keyword>
<comment type="caution">
    <text evidence="1">The sequence shown here is derived from an EMBL/GenBank/DDBJ whole genome shotgun (WGS) entry which is preliminary data.</text>
</comment>
<dbReference type="EMBL" id="MU006702">
    <property type="protein sequence ID" value="KAF2633058.1"/>
    <property type="molecule type" value="Genomic_DNA"/>
</dbReference>
<sequence length="90" mass="9701">MTCCSFSMFLATIPLCSQECHYAPAESCQTINLCKALCAVQHTTARSAATVLLMPQVAGECLRLSKHRELLTWGRVPATLLGCQAFQAPG</sequence>
<evidence type="ECO:0000313" key="2">
    <source>
        <dbReference type="Proteomes" id="UP000799754"/>
    </source>
</evidence>
<reference evidence="1" key="1">
    <citation type="journal article" date="2020" name="Stud. Mycol.">
        <title>101 Dothideomycetes genomes: a test case for predicting lifestyles and emergence of pathogens.</title>
        <authorList>
            <person name="Haridas S."/>
            <person name="Albert R."/>
            <person name="Binder M."/>
            <person name="Bloem J."/>
            <person name="Labutti K."/>
            <person name="Salamov A."/>
            <person name="Andreopoulos B."/>
            <person name="Baker S."/>
            <person name="Barry K."/>
            <person name="Bills G."/>
            <person name="Bluhm B."/>
            <person name="Cannon C."/>
            <person name="Castanera R."/>
            <person name="Culley D."/>
            <person name="Daum C."/>
            <person name="Ezra D."/>
            <person name="Gonzalez J."/>
            <person name="Henrissat B."/>
            <person name="Kuo A."/>
            <person name="Liang C."/>
            <person name="Lipzen A."/>
            <person name="Lutzoni F."/>
            <person name="Magnuson J."/>
            <person name="Mondo S."/>
            <person name="Nolan M."/>
            <person name="Ohm R."/>
            <person name="Pangilinan J."/>
            <person name="Park H.-J."/>
            <person name="Ramirez L."/>
            <person name="Alfaro M."/>
            <person name="Sun H."/>
            <person name="Tritt A."/>
            <person name="Yoshinaga Y."/>
            <person name="Zwiers L.-H."/>
            <person name="Turgeon B."/>
            <person name="Goodwin S."/>
            <person name="Spatafora J."/>
            <person name="Crous P."/>
            <person name="Grigoriev I."/>
        </authorList>
    </citation>
    <scope>NUCLEOTIDE SEQUENCE</scope>
    <source>
        <strain evidence="1">CBS 525.71</strain>
    </source>
</reference>
<proteinExistence type="predicted"/>
<protein>
    <submittedName>
        <fullName evidence="1">Uncharacterized protein</fullName>
    </submittedName>
</protein>
<name>A0ACB6SGF5_9PLEO</name>